<comment type="caution">
    <text evidence="1">The sequence shown here is derived from an EMBL/GenBank/DDBJ whole genome shotgun (WGS) entry which is preliminary data.</text>
</comment>
<dbReference type="PANTHER" id="PTHR33095">
    <property type="entry name" value="OS07G0619500 PROTEIN"/>
    <property type="match status" value="1"/>
</dbReference>
<evidence type="ECO:0000313" key="1">
    <source>
        <dbReference type="EMBL" id="KAK7265688.1"/>
    </source>
</evidence>
<keyword evidence="2" id="KW-1185">Reference proteome</keyword>
<protein>
    <submittedName>
        <fullName evidence="1">Uncharacterized protein</fullName>
    </submittedName>
</protein>
<sequence length="165" mass="18546">MFNHGPMEALPSSSSPSFSFTHIAARVIHDDEDFQFSFVSNSSLVAADDIFYNGHILPSYPLPQTTPPHPPPRRLPLRDLMFQDRETRNDLHGVAEGTYCVWTPPSKKTTLKRWKLRDLLLRSQNAGKKEPVLFLGSGDNKRCPAAKWVAFFGNGHDSKPLSKIS</sequence>
<organism evidence="1 2">
    <name type="scientific">Clitoria ternatea</name>
    <name type="common">Butterfly pea</name>
    <dbReference type="NCBI Taxonomy" id="43366"/>
    <lineage>
        <taxon>Eukaryota</taxon>
        <taxon>Viridiplantae</taxon>
        <taxon>Streptophyta</taxon>
        <taxon>Embryophyta</taxon>
        <taxon>Tracheophyta</taxon>
        <taxon>Spermatophyta</taxon>
        <taxon>Magnoliopsida</taxon>
        <taxon>eudicotyledons</taxon>
        <taxon>Gunneridae</taxon>
        <taxon>Pentapetalae</taxon>
        <taxon>rosids</taxon>
        <taxon>fabids</taxon>
        <taxon>Fabales</taxon>
        <taxon>Fabaceae</taxon>
        <taxon>Papilionoideae</taxon>
        <taxon>50 kb inversion clade</taxon>
        <taxon>NPAAA clade</taxon>
        <taxon>indigoferoid/millettioid clade</taxon>
        <taxon>Phaseoleae</taxon>
        <taxon>Clitoria</taxon>
    </lineage>
</organism>
<dbReference type="Pfam" id="PF07816">
    <property type="entry name" value="DUF1645"/>
    <property type="match status" value="1"/>
</dbReference>
<proteinExistence type="predicted"/>
<dbReference type="AlphaFoldDB" id="A0AAN9I339"/>
<dbReference type="EMBL" id="JAYKXN010000008">
    <property type="protein sequence ID" value="KAK7265688.1"/>
    <property type="molecule type" value="Genomic_DNA"/>
</dbReference>
<reference evidence="1 2" key="1">
    <citation type="submission" date="2024-01" db="EMBL/GenBank/DDBJ databases">
        <title>The genomes of 5 underutilized Papilionoideae crops provide insights into root nodulation and disease resistance.</title>
        <authorList>
            <person name="Yuan L."/>
        </authorList>
    </citation>
    <scope>NUCLEOTIDE SEQUENCE [LARGE SCALE GENOMIC DNA]</scope>
    <source>
        <strain evidence="1">LY-2023</strain>
        <tissue evidence="1">Leaf</tissue>
    </source>
</reference>
<gene>
    <name evidence="1" type="ORF">RJT34_33311</name>
</gene>
<dbReference type="Proteomes" id="UP001359559">
    <property type="component" value="Unassembled WGS sequence"/>
</dbReference>
<dbReference type="PANTHER" id="PTHR33095:SF23">
    <property type="entry name" value="DUF1645 FAMILY PROTEIN"/>
    <property type="match status" value="1"/>
</dbReference>
<name>A0AAN9I339_CLITE</name>
<evidence type="ECO:0000313" key="2">
    <source>
        <dbReference type="Proteomes" id="UP001359559"/>
    </source>
</evidence>
<dbReference type="InterPro" id="IPR012442">
    <property type="entry name" value="DUF1645_plant"/>
</dbReference>
<accession>A0AAN9I339</accession>